<gene>
    <name evidence="2" type="ORF">GQ55_5G459800</name>
</gene>
<organism evidence="2 3">
    <name type="scientific">Panicum hallii var. hallii</name>
    <dbReference type="NCBI Taxonomy" id="1504633"/>
    <lineage>
        <taxon>Eukaryota</taxon>
        <taxon>Viridiplantae</taxon>
        <taxon>Streptophyta</taxon>
        <taxon>Embryophyta</taxon>
        <taxon>Tracheophyta</taxon>
        <taxon>Spermatophyta</taxon>
        <taxon>Magnoliopsida</taxon>
        <taxon>Liliopsida</taxon>
        <taxon>Poales</taxon>
        <taxon>Poaceae</taxon>
        <taxon>PACMAD clade</taxon>
        <taxon>Panicoideae</taxon>
        <taxon>Panicodae</taxon>
        <taxon>Paniceae</taxon>
        <taxon>Panicinae</taxon>
        <taxon>Panicum</taxon>
        <taxon>Panicum sect. Panicum</taxon>
    </lineage>
</organism>
<evidence type="ECO:0000256" key="1">
    <source>
        <dbReference type="SAM" id="MobiDB-lite"/>
    </source>
</evidence>
<evidence type="ECO:0008006" key="4">
    <source>
        <dbReference type="Google" id="ProtNLM"/>
    </source>
</evidence>
<dbReference type="InterPro" id="IPR044286">
    <property type="entry name" value="SINL_plant"/>
</dbReference>
<dbReference type="PANTHER" id="PTHR46632">
    <property type="entry name" value="E3 UBIQUITIN-PROTEIN LIGASE SINA-LIKE 4"/>
    <property type="match status" value="1"/>
</dbReference>
<evidence type="ECO:0000313" key="3">
    <source>
        <dbReference type="Proteomes" id="UP000244336"/>
    </source>
</evidence>
<evidence type="ECO:0000313" key="2">
    <source>
        <dbReference type="EMBL" id="PUZ57821.1"/>
    </source>
</evidence>
<dbReference type="PANTHER" id="PTHR46632:SF18">
    <property type="entry name" value="OS01G0122200 PROTEIN"/>
    <property type="match status" value="1"/>
</dbReference>
<feature type="region of interest" description="Disordered" evidence="1">
    <location>
        <begin position="53"/>
        <end position="75"/>
    </location>
</feature>
<name>A0A2T7DQH8_9POAL</name>
<sequence>MMELKPVVVKKAAKEGTSGEGQSPFGKMEECDDFVDILHGERYQYWHSVSTEAAEVGPTSSPPATEGVERSGKRARKEGPLLFGARLTEHELVGAEAEAAPQGAEAIVVPSETSPRPPAEVQVDRGWLYCLLCSSSLKPPIYQRGSGHIACCRCRVKLPDSGCRTCRDGDGAASTYAHCPGLDLFFADLRVPCHFAEYGCESFVPYQRRAPECPGCYLVCSPRALAAHLAGEHSWPADEITYGTPFMLALPVPAVPASSLASPARHLRLLRGDDASVFVVAAGPLGGGAAVSVVLVRASSPAHPRFACTFCAKPPPGPAAAVLEGACFFATVPVRSSALADGAGVAPEKELYFAVPGEMLCEGGSRELAVSVRIDRSCGPEPPLEDYQMITQN</sequence>
<protein>
    <recommendedName>
        <fullName evidence="4">SIAH-type domain-containing protein</fullName>
    </recommendedName>
</protein>
<reference evidence="2 3" key="1">
    <citation type="submission" date="2018-04" db="EMBL/GenBank/DDBJ databases">
        <title>WGS assembly of Panicum hallii var. hallii HAL2.</title>
        <authorList>
            <person name="Lovell J."/>
            <person name="Jenkins J."/>
            <person name="Lowry D."/>
            <person name="Mamidi S."/>
            <person name="Sreedasyam A."/>
            <person name="Weng X."/>
            <person name="Barry K."/>
            <person name="Bonette J."/>
            <person name="Campitelli B."/>
            <person name="Daum C."/>
            <person name="Gordon S."/>
            <person name="Gould B."/>
            <person name="Lipzen A."/>
            <person name="MacQueen A."/>
            <person name="Palacio-Mejia J."/>
            <person name="Plott C."/>
            <person name="Shakirov E."/>
            <person name="Shu S."/>
            <person name="Yoshinaga Y."/>
            <person name="Zane M."/>
            <person name="Rokhsar D."/>
            <person name="Grimwood J."/>
            <person name="Schmutz J."/>
            <person name="Juenger T."/>
        </authorList>
    </citation>
    <scope>NUCLEOTIDE SEQUENCE [LARGE SCALE GENOMIC DNA]</scope>
    <source>
        <strain evidence="3">cv. HAL2</strain>
    </source>
</reference>
<dbReference type="Gramene" id="PUZ57821">
    <property type="protein sequence ID" value="PUZ57821"/>
    <property type="gene ID" value="GQ55_5G459800"/>
</dbReference>
<dbReference type="AlphaFoldDB" id="A0A2T7DQH8"/>
<proteinExistence type="predicted"/>
<dbReference type="Proteomes" id="UP000244336">
    <property type="component" value="Chromosome 5"/>
</dbReference>
<dbReference type="EMBL" id="CM009753">
    <property type="protein sequence ID" value="PUZ57821.1"/>
    <property type="molecule type" value="Genomic_DNA"/>
</dbReference>
<dbReference type="OrthoDB" id="620422at2759"/>
<keyword evidence="3" id="KW-1185">Reference proteome</keyword>
<feature type="region of interest" description="Disordered" evidence="1">
    <location>
        <begin position="1"/>
        <end position="28"/>
    </location>
</feature>
<dbReference type="STRING" id="1504633.A0A2T7DQH8"/>
<dbReference type="SUPFAM" id="SSF49599">
    <property type="entry name" value="TRAF domain-like"/>
    <property type="match status" value="1"/>
</dbReference>
<accession>A0A2T7DQH8</accession>